<evidence type="ECO:0000256" key="2">
    <source>
        <dbReference type="ARBA" id="ARBA00023242"/>
    </source>
</evidence>
<dbReference type="SUPFAM" id="SSF51182">
    <property type="entry name" value="RmlC-like cupins"/>
    <property type="match status" value="1"/>
</dbReference>
<keyword evidence="6" id="KW-1185">Reference proteome</keyword>
<reference evidence="5" key="1">
    <citation type="journal article" date="2020" name="Stud. Mycol.">
        <title>101 Dothideomycetes genomes: a test case for predicting lifestyles and emergence of pathogens.</title>
        <authorList>
            <person name="Haridas S."/>
            <person name="Albert R."/>
            <person name="Binder M."/>
            <person name="Bloem J."/>
            <person name="Labutti K."/>
            <person name="Salamov A."/>
            <person name="Andreopoulos B."/>
            <person name="Baker S."/>
            <person name="Barry K."/>
            <person name="Bills G."/>
            <person name="Bluhm B."/>
            <person name="Cannon C."/>
            <person name="Castanera R."/>
            <person name="Culley D."/>
            <person name="Daum C."/>
            <person name="Ezra D."/>
            <person name="Gonzalez J."/>
            <person name="Henrissat B."/>
            <person name="Kuo A."/>
            <person name="Liang C."/>
            <person name="Lipzen A."/>
            <person name="Lutzoni F."/>
            <person name="Magnuson J."/>
            <person name="Mondo S."/>
            <person name="Nolan M."/>
            <person name="Ohm R."/>
            <person name="Pangilinan J."/>
            <person name="Park H.-J."/>
            <person name="Ramirez L."/>
            <person name="Alfaro M."/>
            <person name="Sun H."/>
            <person name="Tritt A."/>
            <person name="Yoshinaga Y."/>
            <person name="Zwiers L.-H."/>
            <person name="Turgeon B."/>
            <person name="Goodwin S."/>
            <person name="Spatafora J."/>
            <person name="Crous P."/>
            <person name="Grigoriev I."/>
        </authorList>
    </citation>
    <scope>NUCLEOTIDE SEQUENCE</scope>
    <source>
        <strain evidence="5">CBS 101060</strain>
    </source>
</reference>
<dbReference type="GO" id="GO:0005634">
    <property type="term" value="C:nucleus"/>
    <property type="evidence" value="ECO:0007669"/>
    <property type="project" value="UniProtKB-SubCell"/>
</dbReference>
<dbReference type="CDD" id="cd00067">
    <property type="entry name" value="GAL4"/>
    <property type="match status" value="1"/>
</dbReference>
<dbReference type="CDD" id="cd02228">
    <property type="entry name" value="cupin_EutQ"/>
    <property type="match status" value="1"/>
</dbReference>
<dbReference type="InterPro" id="IPR014710">
    <property type="entry name" value="RmlC-like_jellyroll"/>
</dbReference>
<dbReference type="PANTHER" id="PTHR37534">
    <property type="entry name" value="TRANSCRIPTIONAL ACTIVATOR PROTEIN UGA3"/>
    <property type="match status" value="1"/>
</dbReference>
<dbReference type="SMART" id="SM00066">
    <property type="entry name" value="GAL4"/>
    <property type="match status" value="1"/>
</dbReference>
<feature type="region of interest" description="Disordered" evidence="3">
    <location>
        <begin position="770"/>
        <end position="801"/>
    </location>
</feature>
<comment type="caution">
    <text evidence="5">The sequence shown here is derived from an EMBL/GenBank/DDBJ whole genome shotgun (WGS) entry which is preliminary data.</text>
</comment>
<evidence type="ECO:0000313" key="6">
    <source>
        <dbReference type="Proteomes" id="UP000799429"/>
    </source>
</evidence>
<accession>A0A9P4SDW2</accession>
<dbReference type="OrthoDB" id="3886144at2759"/>
<dbReference type="GO" id="GO:0000976">
    <property type="term" value="F:transcription cis-regulatory region binding"/>
    <property type="evidence" value="ECO:0007669"/>
    <property type="project" value="TreeGrafter"/>
</dbReference>
<protein>
    <recommendedName>
        <fullName evidence="4">Zn(2)-C6 fungal-type domain-containing protein</fullName>
    </recommendedName>
</protein>
<dbReference type="PROSITE" id="PS00463">
    <property type="entry name" value="ZN2_CY6_FUNGAL_1"/>
    <property type="match status" value="1"/>
</dbReference>
<dbReference type="PANTHER" id="PTHR37534:SF47">
    <property type="entry name" value="ZN(2)-C6 FUNGAL-TYPE DOMAIN-CONTAINING PROTEIN"/>
    <property type="match status" value="1"/>
</dbReference>
<dbReference type="Pfam" id="PF11951">
    <property type="entry name" value="Fungal_trans_2"/>
    <property type="match status" value="1"/>
</dbReference>
<sequence>MADVSLLPIPTTPTLRAATKNRSGTTSKGAFKDVKDVEVVTKRKQSKSRNGCVTCKAKRLKCDETKPTCQQCARRNVQCGGYRKDFKWRPFEETSFVSKFLPGKLKKSSPPPPPVQAPARVVTQAQPIPVTNSFDHDAIPLPQSHQPHHDYSHGHVLPVDSCSFPAANLFPVDSSYFLQSRSLGDHYEPSPATTMRSMCNDTDTMQSMTTAPSSLSSGQSPKLVDLLLPGTDLTATPPEYASFRAQYEDVFAPPALVPQNSMNTDFEDDDIEEIIRQSEVNPDHEAWVMRLPSPSPSSSSSGSSDRATVISRPMDYVYSIFQSPLFAKTSVEMVTLSFNHNTCGILSVKDGPTENPWRTLIYPLAKDCPALWYAIASMTSFHTCRGNQEQRLQGIEYMRTSIQQLAKGIQNMPYHTALATTLVLAFSESWDQHTSTGINHIKGARILMNNALIQHSRSSFFGLELRRLKFLCNTWVYMDVIARLTSIDADDSTDFDAPFKMLSPDCQSVTELDPLMGCAQTLFPIIGRVANLVRRVRCSESNSPPVISQAIEFKEMLESWQPPHLRWEDPEDPSLDVQHSIQTAEAYRWATLLYLHQAVPEIPSEPSGDLAKRVLVFLATVPLSSRAVIVHIYPLLAAGCEATDPETRQWVCDRWNCMAQRMKIGVIDRCAEIVQEVWDRRDAYEAGNRDGLKRSMTREESPVEEIVGWCNFGTPKRRANCSAYDLPNPIRVPGSRKRSADAMTGALDPNFTVRGNLHWIGVMKDWRWEEGPLPPSSPSPNTTPPNTPRSEPHDPTSPISAGFYRLESGTPLVYTYTYHEMKIIVDGEFDISDESGKKVHATKGDVFYFEKGSTITFTTESFGLGFYVGQRREGGA</sequence>
<dbReference type="InterPro" id="IPR036864">
    <property type="entry name" value="Zn2-C6_fun-type_DNA-bd_sf"/>
</dbReference>
<dbReference type="SUPFAM" id="SSF57701">
    <property type="entry name" value="Zn2/Cys6 DNA-binding domain"/>
    <property type="match status" value="1"/>
</dbReference>
<name>A0A9P4SDW2_9PEZI</name>
<dbReference type="InterPro" id="IPR010424">
    <property type="entry name" value="EutQ"/>
</dbReference>
<feature type="domain" description="Zn(2)-C6 fungal-type" evidence="4">
    <location>
        <begin position="51"/>
        <end position="79"/>
    </location>
</feature>
<dbReference type="GO" id="GO:0008270">
    <property type="term" value="F:zinc ion binding"/>
    <property type="evidence" value="ECO:0007669"/>
    <property type="project" value="InterPro"/>
</dbReference>
<dbReference type="InterPro" id="IPR021858">
    <property type="entry name" value="Fun_TF"/>
</dbReference>
<dbReference type="AlphaFoldDB" id="A0A9P4SDW2"/>
<dbReference type="CDD" id="cd12148">
    <property type="entry name" value="fungal_TF_MHR"/>
    <property type="match status" value="1"/>
</dbReference>
<proteinExistence type="predicted"/>
<dbReference type="EMBL" id="MU006094">
    <property type="protein sequence ID" value="KAF2839808.1"/>
    <property type="molecule type" value="Genomic_DNA"/>
</dbReference>
<evidence type="ECO:0000259" key="4">
    <source>
        <dbReference type="PROSITE" id="PS50048"/>
    </source>
</evidence>
<evidence type="ECO:0000256" key="3">
    <source>
        <dbReference type="SAM" id="MobiDB-lite"/>
    </source>
</evidence>
<dbReference type="InterPro" id="IPR001138">
    <property type="entry name" value="Zn2Cys6_DnaBD"/>
</dbReference>
<dbReference type="Proteomes" id="UP000799429">
    <property type="component" value="Unassembled WGS sequence"/>
</dbReference>
<evidence type="ECO:0000256" key="1">
    <source>
        <dbReference type="ARBA" id="ARBA00004123"/>
    </source>
</evidence>
<dbReference type="Pfam" id="PF00172">
    <property type="entry name" value="Zn_clus"/>
    <property type="match status" value="1"/>
</dbReference>
<comment type="subcellular location">
    <subcellularLocation>
        <location evidence="1">Nucleus</location>
    </subcellularLocation>
</comment>
<dbReference type="Pfam" id="PF06249">
    <property type="entry name" value="EutQ"/>
    <property type="match status" value="1"/>
</dbReference>
<dbReference type="InterPro" id="IPR011051">
    <property type="entry name" value="RmlC_Cupin_sf"/>
</dbReference>
<dbReference type="GO" id="GO:0045944">
    <property type="term" value="P:positive regulation of transcription by RNA polymerase II"/>
    <property type="evidence" value="ECO:0007669"/>
    <property type="project" value="TreeGrafter"/>
</dbReference>
<dbReference type="Gene3D" id="4.10.240.10">
    <property type="entry name" value="Zn(2)-C6 fungal-type DNA-binding domain"/>
    <property type="match status" value="1"/>
</dbReference>
<evidence type="ECO:0000313" key="5">
    <source>
        <dbReference type="EMBL" id="KAF2839808.1"/>
    </source>
</evidence>
<dbReference type="GO" id="GO:0000981">
    <property type="term" value="F:DNA-binding transcription factor activity, RNA polymerase II-specific"/>
    <property type="evidence" value="ECO:0007669"/>
    <property type="project" value="InterPro"/>
</dbReference>
<feature type="compositionally biased region" description="Pro residues" evidence="3">
    <location>
        <begin position="772"/>
        <end position="787"/>
    </location>
</feature>
<dbReference type="PROSITE" id="PS50048">
    <property type="entry name" value="ZN2_CY6_FUNGAL_2"/>
    <property type="match status" value="1"/>
</dbReference>
<dbReference type="Gene3D" id="2.60.120.10">
    <property type="entry name" value="Jelly Rolls"/>
    <property type="match status" value="1"/>
</dbReference>
<organism evidence="5 6">
    <name type="scientific">Patellaria atrata CBS 101060</name>
    <dbReference type="NCBI Taxonomy" id="1346257"/>
    <lineage>
        <taxon>Eukaryota</taxon>
        <taxon>Fungi</taxon>
        <taxon>Dikarya</taxon>
        <taxon>Ascomycota</taxon>
        <taxon>Pezizomycotina</taxon>
        <taxon>Dothideomycetes</taxon>
        <taxon>Dothideomycetes incertae sedis</taxon>
        <taxon>Patellariales</taxon>
        <taxon>Patellariaceae</taxon>
        <taxon>Patellaria</taxon>
    </lineage>
</organism>
<gene>
    <name evidence="5" type="ORF">M501DRAFT_1023954</name>
</gene>
<keyword evidence="2" id="KW-0539">Nucleus</keyword>